<protein>
    <submittedName>
        <fullName evidence="1">Membrane bound O-acyltransferase domain containing 7</fullName>
    </submittedName>
</protein>
<dbReference type="AlphaFoldDB" id="A0A0U1RP26"/>
<dbReference type="AGR" id="MGI:1924832"/>
<evidence type="ECO:0000313" key="1">
    <source>
        <dbReference type="Ensembl" id="ENSMUSP00000145801.2"/>
    </source>
</evidence>
<sequence length="20" mass="2466">MIPVFFAFRMRFYVAWIAAE</sequence>
<evidence type="ECO:0000313" key="2">
    <source>
        <dbReference type="MGI" id="MGI:1924832"/>
    </source>
</evidence>
<dbReference type="ExpressionAtlas" id="A0A0U1RP26">
    <property type="expression patterns" value="baseline and differential"/>
</dbReference>
<dbReference type="GeneTree" id="ENSGT01030000234564"/>
<dbReference type="Proteomes" id="UP000000589">
    <property type="component" value="Chromosome 7"/>
</dbReference>
<dbReference type="MGI" id="MGI:1924832">
    <property type="gene designation" value="Mboat7"/>
</dbReference>
<gene>
    <name evidence="1 2" type="primary">Mboat7</name>
</gene>
<dbReference type="Antibodypedia" id="32830">
    <property type="antibodies" value="116 antibodies from 20 providers"/>
</dbReference>
<name>A0A0U1RP26_MOUSE</name>
<evidence type="ECO:0000313" key="3">
    <source>
        <dbReference type="Proteomes" id="UP000000589"/>
    </source>
</evidence>
<proteinExistence type="predicted"/>
<feature type="non-terminal residue" evidence="1">
    <location>
        <position position="20"/>
    </location>
</feature>
<dbReference type="VEuPathDB" id="HostDB:ENSMUSG00000035596"/>
<organism evidence="1 3">
    <name type="scientific">Mus musculus</name>
    <name type="common">Mouse</name>
    <dbReference type="NCBI Taxonomy" id="10090"/>
    <lineage>
        <taxon>Eukaryota</taxon>
        <taxon>Metazoa</taxon>
        <taxon>Chordata</taxon>
        <taxon>Craniata</taxon>
        <taxon>Vertebrata</taxon>
        <taxon>Euteleostomi</taxon>
        <taxon>Mammalia</taxon>
        <taxon>Eutheria</taxon>
        <taxon>Euarchontoglires</taxon>
        <taxon>Glires</taxon>
        <taxon>Rodentia</taxon>
        <taxon>Myomorpha</taxon>
        <taxon>Muroidea</taxon>
        <taxon>Muridae</taxon>
        <taxon>Murinae</taxon>
        <taxon>Mus</taxon>
        <taxon>Mus</taxon>
    </lineage>
</organism>
<keyword evidence="3" id="KW-1185">Reference proteome</keyword>
<dbReference type="Bgee" id="ENSMUSG00000035596">
    <property type="expression patterns" value="Expressed in granulocyte and 253 other cell types or tissues"/>
</dbReference>
<reference evidence="1 3" key="2">
    <citation type="journal article" date="2011" name="PLoS Biol.">
        <title>Modernizing reference genome assemblies.</title>
        <authorList>
            <person name="Church D.M."/>
            <person name="Schneider V.A."/>
            <person name="Graves T."/>
            <person name="Auger K."/>
            <person name="Cunningham F."/>
            <person name="Bouk N."/>
            <person name="Chen H.C."/>
            <person name="Agarwala R."/>
            <person name="McLaren W.M."/>
            <person name="Ritchie G.R."/>
            <person name="Albracht D."/>
            <person name="Kremitzki M."/>
            <person name="Rock S."/>
            <person name="Kotkiewicz H."/>
            <person name="Kremitzki C."/>
            <person name="Wollam A."/>
            <person name="Trani L."/>
            <person name="Fulton L."/>
            <person name="Fulton R."/>
            <person name="Matthews L."/>
            <person name="Whitehead S."/>
            <person name="Chow W."/>
            <person name="Torrance J."/>
            <person name="Dunn M."/>
            <person name="Harden G."/>
            <person name="Threadgold G."/>
            <person name="Wood J."/>
            <person name="Collins J."/>
            <person name="Heath P."/>
            <person name="Griffiths G."/>
            <person name="Pelan S."/>
            <person name="Grafham D."/>
            <person name="Eichler E.E."/>
            <person name="Weinstock G."/>
            <person name="Mardis E.R."/>
            <person name="Wilson R.K."/>
            <person name="Howe K."/>
            <person name="Flicek P."/>
            <person name="Hubbard T."/>
        </authorList>
    </citation>
    <scope>NUCLEOTIDE SEQUENCE [LARGE SCALE GENOMIC DNA]</scope>
    <source>
        <strain evidence="1 3">C57BL/6J</strain>
    </source>
</reference>
<reference evidence="1" key="3">
    <citation type="submission" date="2025-08" db="UniProtKB">
        <authorList>
            <consortium name="Ensembl"/>
        </authorList>
    </citation>
    <scope>IDENTIFICATION</scope>
    <source>
        <strain evidence="1">C57BL/6J</strain>
    </source>
</reference>
<accession>A0A0U1RP26</accession>
<dbReference type="OMA" id="TNMIQML"/>
<reference evidence="1 3" key="1">
    <citation type="journal article" date="2009" name="PLoS Biol.">
        <title>Lineage-specific biology revealed by a finished genome assembly of the mouse.</title>
        <authorList>
            <consortium name="Mouse Genome Sequencing Consortium"/>
            <person name="Church D.M."/>
            <person name="Goodstadt L."/>
            <person name="Hillier L.W."/>
            <person name="Zody M.C."/>
            <person name="Goldstein S."/>
            <person name="She X."/>
            <person name="Bult C.J."/>
            <person name="Agarwala R."/>
            <person name="Cherry J.L."/>
            <person name="DiCuccio M."/>
            <person name="Hlavina W."/>
            <person name="Kapustin Y."/>
            <person name="Meric P."/>
            <person name="Maglott D."/>
            <person name="Birtle Z."/>
            <person name="Marques A.C."/>
            <person name="Graves T."/>
            <person name="Zhou S."/>
            <person name="Teague B."/>
            <person name="Potamousis K."/>
            <person name="Churas C."/>
            <person name="Place M."/>
            <person name="Herschleb J."/>
            <person name="Runnheim R."/>
            <person name="Forrest D."/>
            <person name="Amos-Landgraf J."/>
            <person name="Schwartz D.C."/>
            <person name="Cheng Z."/>
            <person name="Lindblad-Toh K."/>
            <person name="Eichler E.E."/>
            <person name="Ponting C.P."/>
        </authorList>
    </citation>
    <scope>NUCLEOTIDE SEQUENCE [LARGE SCALE GENOMIC DNA]</scope>
    <source>
        <strain evidence="1 3">C57BL/6J</strain>
    </source>
</reference>
<reference evidence="1" key="4">
    <citation type="submission" date="2025-09" db="UniProtKB">
        <authorList>
            <consortium name="Ensembl"/>
        </authorList>
    </citation>
    <scope>IDENTIFICATION</scope>
    <source>
        <strain evidence="1">C57BL/6J</strain>
    </source>
</reference>
<dbReference type="Ensembl" id="ENSMUST00000206571.2">
    <property type="protein sequence ID" value="ENSMUSP00000145801.2"/>
    <property type="gene ID" value="ENSMUSG00000035596.15"/>
</dbReference>